<dbReference type="PROSITE" id="PS00941">
    <property type="entry name" value="CARBOXYLESTERASE_B_2"/>
    <property type="match status" value="1"/>
</dbReference>
<proteinExistence type="predicted"/>
<gene>
    <name evidence="3" type="ORF">JX265_010147</name>
</gene>
<feature type="domain" description="Carboxylesterase type B" evidence="2">
    <location>
        <begin position="50"/>
        <end position="553"/>
    </location>
</feature>
<keyword evidence="4" id="KW-1185">Reference proteome</keyword>
<dbReference type="InterPro" id="IPR050309">
    <property type="entry name" value="Type-B_Carboxylest/Lipase"/>
</dbReference>
<evidence type="ECO:0000313" key="3">
    <source>
        <dbReference type="EMBL" id="KAI1860223.1"/>
    </source>
</evidence>
<name>A0A9P9WF65_9PEZI</name>
<comment type="caution">
    <text evidence="3">The sequence shown here is derived from an EMBL/GenBank/DDBJ whole genome shotgun (WGS) entry which is preliminary data.</text>
</comment>
<reference evidence="3" key="1">
    <citation type="submission" date="2021-03" db="EMBL/GenBank/DDBJ databases">
        <title>Revisited historic fungal species revealed as producer of novel bioactive compounds through whole genome sequencing and comparative genomics.</title>
        <authorList>
            <person name="Vignolle G.A."/>
            <person name="Hochenegger N."/>
            <person name="Mach R.L."/>
            <person name="Mach-Aigner A.R."/>
            <person name="Javad Rahimi M."/>
            <person name="Salim K.A."/>
            <person name="Chan C.M."/>
            <person name="Lim L.B.L."/>
            <person name="Cai F."/>
            <person name="Druzhinina I.S."/>
            <person name="U'Ren J.M."/>
            <person name="Derntl C."/>
        </authorList>
    </citation>
    <scope>NUCLEOTIDE SEQUENCE</scope>
    <source>
        <strain evidence="3">TUCIM 5799</strain>
    </source>
</reference>
<dbReference type="SUPFAM" id="SSF53474">
    <property type="entry name" value="alpha/beta-Hydrolases"/>
    <property type="match status" value="1"/>
</dbReference>
<dbReference type="PANTHER" id="PTHR11559">
    <property type="entry name" value="CARBOXYLESTERASE"/>
    <property type="match status" value="1"/>
</dbReference>
<dbReference type="InterPro" id="IPR002018">
    <property type="entry name" value="CarbesteraseB"/>
</dbReference>
<dbReference type="OrthoDB" id="408631at2759"/>
<dbReference type="EMBL" id="JAFIMR010000032">
    <property type="protein sequence ID" value="KAI1860223.1"/>
    <property type="molecule type" value="Genomic_DNA"/>
</dbReference>
<accession>A0A9P9WF65</accession>
<dbReference type="AlphaFoldDB" id="A0A9P9WF65"/>
<dbReference type="Proteomes" id="UP000829685">
    <property type="component" value="Unassembled WGS sequence"/>
</dbReference>
<feature type="transmembrane region" description="Helical" evidence="1">
    <location>
        <begin position="12"/>
        <end position="35"/>
    </location>
</feature>
<dbReference type="Gene3D" id="3.40.50.1820">
    <property type="entry name" value="alpha/beta hydrolase"/>
    <property type="match status" value="1"/>
</dbReference>
<keyword evidence="1" id="KW-1133">Transmembrane helix</keyword>
<dbReference type="InterPro" id="IPR029058">
    <property type="entry name" value="AB_hydrolase_fold"/>
</dbReference>
<dbReference type="InterPro" id="IPR019819">
    <property type="entry name" value="Carboxylesterase_B_CS"/>
</dbReference>
<sequence length="599" mass="65417">MVETSQNKPRPAAGIHWAWLASLPVVVGALLVTYLPALQGITISFQEPRPSVTIGQGTIVGRLVDDGTFPKPLEGFMGIPYALPPVDSLRFRDAVPVPKGNGTQEAFFLGPRCPGKQLVPFLDDDGLGPDVESEDCLTINIWRPQGYNAQKKKLPVAVLIPGGAFNRGAARMHNTHSMLAHSPEPFIGVSMQYRIGVFGGLNTELTAKEGLLNLGLKDMYVALEWIQENIAAFGGDPDDVTIMGLSAAAHGIGHLVMDVKQPKRLFHKAIMDSGAHTARAMHPPDAKLNQQHFRQLLDLTPCSHYKDLLNPEILTCLRSLNSDTVDAAGKKVFADSDPSVRWAWQPVLDGQIISRRPLDAWKSGNWQKVPILTGSAHNEGSFYVPLSANDSATFTNFFHTLLPHLTSAEVAELEALYPDPAVDPASPYVEASGDPRVGSQYRRMEAAYGHYAYTCPVRQTAILGTSSSPSDPPVFLYHWALNKTALFGANHGDQMRYQTYNPEVRAISPAQDEVAGDFHAYCVSFILHGDPSAMTAGRFADRPAWRGYAGGKGLTMVLGEGNDERAGGTGVGIAAQFKEYTWAEKECDFWWRISGKWED</sequence>
<organism evidence="3 4">
    <name type="scientific">Neoarthrinium moseri</name>
    <dbReference type="NCBI Taxonomy" id="1658444"/>
    <lineage>
        <taxon>Eukaryota</taxon>
        <taxon>Fungi</taxon>
        <taxon>Dikarya</taxon>
        <taxon>Ascomycota</taxon>
        <taxon>Pezizomycotina</taxon>
        <taxon>Sordariomycetes</taxon>
        <taxon>Xylariomycetidae</taxon>
        <taxon>Amphisphaeriales</taxon>
        <taxon>Apiosporaceae</taxon>
        <taxon>Neoarthrinium</taxon>
    </lineage>
</organism>
<keyword evidence="1" id="KW-0812">Transmembrane</keyword>
<protein>
    <recommendedName>
        <fullName evidence="2">Carboxylesterase type B domain-containing protein</fullName>
    </recommendedName>
</protein>
<evidence type="ECO:0000313" key="4">
    <source>
        <dbReference type="Proteomes" id="UP000829685"/>
    </source>
</evidence>
<evidence type="ECO:0000256" key="1">
    <source>
        <dbReference type="SAM" id="Phobius"/>
    </source>
</evidence>
<keyword evidence="1" id="KW-0472">Membrane</keyword>
<evidence type="ECO:0000259" key="2">
    <source>
        <dbReference type="Pfam" id="PF00135"/>
    </source>
</evidence>
<dbReference type="Pfam" id="PF00135">
    <property type="entry name" value="COesterase"/>
    <property type="match status" value="1"/>
</dbReference>